<dbReference type="GO" id="GO:0090313">
    <property type="term" value="P:regulation of protein targeting to membrane"/>
    <property type="evidence" value="ECO:0007669"/>
    <property type="project" value="TreeGrafter"/>
</dbReference>
<evidence type="ECO:0000313" key="2">
    <source>
        <dbReference type="EMBL" id="QEL20851.1"/>
    </source>
</evidence>
<dbReference type="PANTHER" id="PTHR30441:SF4">
    <property type="entry name" value="PROTEIN ASMA"/>
    <property type="match status" value="1"/>
</dbReference>
<evidence type="ECO:0000256" key="1">
    <source>
        <dbReference type="SAM" id="Phobius"/>
    </source>
</evidence>
<dbReference type="RefSeq" id="WP_149115104.1">
    <property type="nucleotide sequence ID" value="NZ_CP042425.1"/>
</dbReference>
<name>A0A5C1ANN6_9BACT</name>
<dbReference type="InterPro" id="IPR052894">
    <property type="entry name" value="AsmA-related"/>
</dbReference>
<accession>A0A5C1ANN6</accession>
<dbReference type="KEGG" id="lrs:PX52LOC_07971"/>
<dbReference type="GO" id="GO:0005886">
    <property type="term" value="C:plasma membrane"/>
    <property type="evidence" value="ECO:0007669"/>
    <property type="project" value="TreeGrafter"/>
</dbReference>
<sequence>MKRLRKVFLWVLGITGGLMVVAWFGLKAYINSSYARQTAATQISDIVGLPVLVESLSVGTGSTTASLRITDTASETPAELLKIGALETDISLMDLVSGRVAPTAVTVKDVEFLLRIDADGKILSPLPKAKAGGPGETKTIPTVQLVNGRVRIQQTGHPEFDLTRVNAKLQRDGDAYALTGDADDPKWGKWTITGRITTEPAGGQFQLHTDQATAKIDLLKSIPYVPMNVWDEIVPEGPTAATVTLGYQTAGGFGYGVDLKPLRASLTIPEVSATLTDLEGHITIGGDKVTIQKAHGTLASGTLTAEGVYDFAKPTGVFKSKVTAQGVAVEQLPEVWGLKRRKITGKLRGDADLELHFPPAGHVDTRGNGRGDIEGAKIAGIPVTIKLKMTGGNGRYEFESDQPADPK</sequence>
<protein>
    <submittedName>
        <fullName evidence="2">Uncharacterized protein</fullName>
    </submittedName>
</protein>
<reference evidence="3" key="1">
    <citation type="submission" date="2019-08" db="EMBL/GenBank/DDBJ databases">
        <title>Limnoglobus roseus gen. nov., sp. nov., a novel freshwater planctomycete with a giant genome from the family Gemmataceae.</title>
        <authorList>
            <person name="Kulichevskaya I.S."/>
            <person name="Naumoff D.G."/>
            <person name="Miroshnikov K."/>
            <person name="Ivanova A."/>
            <person name="Philippov D.A."/>
            <person name="Hakobyan A."/>
            <person name="Rijpstra I.C."/>
            <person name="Sinninghe Damste J.S."/>
            <person name="Liesack W."/>
            <person name="Dedysh S.N."/>
        </authorList>
    </citation>
    <scope>NUCLEOTIDE SEQUENCE [LARGE SCALE GENOMIC DNA]</scope>
    <source>
        <strain evidence="3">PX52</strain>
    </source>
</reference>
<organism evidence="2 3">
    <name type="scientific">Limnoglobus roseus</name>
    <dbReference type="NCBI Taxonomy" id="2598579"/>
    <lineage>
        <taxon>Bacteria</taxon>
        <taxon>Pseudomonadati</taxon>
        <taxon>Planctomycetota</taxon>
        <taxon>Planctomycetia</taxon>
        <taxon>Gemmatales</taxon>
        <taxon>Gemmataceae</taxon>
        <taxon>Limnoglobus</taxon>
    </lineage>
</organism>
<dbReference type="OrthoDB" id="228217at2"/>
<keyword evidence="1" id="KW-1133">Transmembrane helix</keyword>
<dbReference type="Proteomes" id="UP000324974">
    <property type="component" value="Chromosome"/>
</dbReference>
<feature type="transmembrane region" description="Helical" evidence="1">
    <location>
        <begin position="7"/>
        <end position="26"/>
    </location>
</feature>
<dbReference type="PANTHER" id="PTHR30441">
    <property type="entry name" value="DUF748 DOMAIN-CONTAINING PROTEIN"/>
    <property type="match status" value="1"/>
</dbReference>
<gene>
    <name evidence="2" type="ORF">PX52LOC_07971</name>
</gene>
<keyword evidence="3" id="KW-1185">Reference proteome</keyword>
<dbReference type="AlphaFoldDB" id="A0A5C1ANN6"/>
<keyword evidence="1" id="KW-0812">Transmembrane</keyword>
<evidence type="ECO:0000313" key="3">
    <source>
        <dbReference type="Proteomes" id="UP000324974"/>
    </source>
</evidence>
<proteinExistence type="predicted"/>
<dbReference type="EMBL" id="CP042425">
    <property type="protein sequence ID" value="QEL20851.1"/>
    <property type="molecule type" value="Genomic_DNA"/>
</dbReference>
<keyword evidence="1" id="KW-0472">Membrane</keyword>